<evidence type="ECO:0000313" key="1">
    <source>
        <dbReference type="EMBL" id="TQD46373.1"/>
    </source>
</evidence>
<dbReference type="Gene3D" id="1.25.40.10">
    <property type="entry name" value="Tetratricopeptide repeat domain"/>
    <property type="match status" value="1"/>
</dbReference>
<dbReference type="Pfam" id="PF14559">
    <property type="entry name" value="TPR_19"/>
    <property type="match status" value="1"/>
</dbReference>
<comment type="caution">
    <text evidence="1">The sequence shown here is derived from an EMBL/GenBank/DDBJ whole genome shotgun (WGS) entry which is preliminary data.</text>
</comment>
<dbReference type="InterPro" id="IPR019734">
    <property type="entry name" value="TPR_rpt"/>
</dbReference>
<dbReference type="PROSITE" id="PS51257">
    <property type="entry name" value="PROKAR_LIPOPROTEIN"/>
    <property type="match status" value="1"/>
</dbReference>
<gene>
    <name evidence="1" type="ORF">FKV25_06930</name>
</gene>
<reference evidence="1 2" key="1">
    <citation type="submission" date="2019-06" db="EMBL/GenBank/DDBJ databases">
        <title>Lysobacter alkalisoli sp. nov. isolated from saline soil.</title>
        <authorList>
            <person name="Sun J.-Q."/>
            <person name="Xu L."/>
        </authorList>
    </citation>
    <scope>NUCLEOTIDE SEQUENCE [LARGE SCALE GENOMIC DNA]</scope>
    <source>
        <strain evidence="1 2">JCM 31130</strain>
    </source>
</reference>
<accession>A0A508ABR1</accession>
<dbReference type="SUPFAM" id="SSF48452">
    <property type="entry name" value="TPR-like"/>
    <property type="match status" value="1"/>
</dbReference>
<evidence type="ECO:0000313" key="2">
    <source>
        <dbReference type="Proteomes" id="UP000318212"/>
    </source>
</evidence>
<dbReference type="EMBL" id="VICE01000066">
    <property type="protein sequence ID" value="TQD46373.1"/>
    <property type="molecule type" value="Genomic_DNA"/>
</dbReference>
<dbReference type="AlphaFoldDB" id="A0A508ABR1"/>
<protein>
    <submittedName>
        <fullName evidence="1">Type IV pilus biogenesis/stability protein PilW</fullName>
    </submittedName>
</protein>
<dbReference type="PANTHER" id="PTHR12558">
    <property type="entry name" value="CELL DIVISION CYCLE 16,23,27"/>
    <property type="match status" value="1"/>
</dbReference>
<dbReference type="InterPro" id="IPR011990">
    <property type="entry name" value="TPR-like_helical_dom_sf"/>
</dbReference>
<dbReference type="PANTHER" id="PTHR12558:SF33">
    <property type="entry name" value="BLL7664 PROTEIN"/>
    <property type="match status" value="1"/>
</dbReference>
<proteinExistence type="predicted"/>
<name>A0A508ABR1_9GAMM</name>
<dbReference type="OrthoDB" id="9814042at2"/>
<keyword evidence="2" id="KW-1185">Reference proteome</keyword>
<dbReference type="SMART" id="SM00028">
    <property type="entry name" value="TPR"/>
    <property type="match status" value="3"/>
</dbReference>
<organism evidence="1 2">
    <name type="scientific">Marilutibacter aestuarii</name>
    <dbReference type="NCBI Taxonomy" id="1706195"/>
    <lineage>
        <taxon>Bacteria</taxon>
        <taxon>Pseudomonadati</taxon>
        <taxon>Pseudomonadota</taxon>
        <taxon>Gammaproteobacteria</taxon>
        <taxon>Lysobacterales</taxon>
        <taxon>Lysobacteraceae</taxon>
        <taxon>Marilutibacter</taxon>
    </lineage>
</organism>
<dbReference type="Proteomes" id="UP000318212">
    <property type="component" value="Unassembled WGS sequence"/>
</dbReference>
<sequence length="287" mass="30970">MPRREARLPTTSTGLARLARPLLLSALVLFAASACSRLSFVRPDLNDVEYTQVAPDYQASDGDRGQSSSRALLEARKGQQALAEGRLDDAEAAARKALRFDDRSVAGLTLMAAVQSRRGRDSSAGEYYRKAAEVYPRGNSFNNYGIWMCRQAGREAESLDWFNRALADPGYATPSFAMANAGACADKAGMPDRAQQYLEAALKVDPANPVALGVMAEREFRAGRAFQARAFSERRLAAAPADPQALMLASQIERQLGDNVAADRYVQRLRAEFPAAGGSDTGESGTP</sequence>